<dbReference type="EMBL" id="AP027151">
    <property type="protein sequence ID" value="BDV43596.1"/>
    <property type="molecule type" value="Genomic_DNA"/>
</dbReference>
<reference evidence="2 3" key="1">
    <citation type="submission" date="2022-12" db="EMBL/GenBank/DDBJ databases">
        <title>Polyphasic characterization of Geotalea uranireducens NIT-SL11 newly isolated from a complex of sewage sludge and microbially reduced graphene oxide.</title>
        <authorList>
            <person name="Xie L."/>
            <person name="Yoshida N."/>
            <person name="Meng L."/>
        </authorList>
    </citation>
    <scope>NUCLEOTIDE SEQUENCE [LARGE SCALE GENOMIC DNA]</scope>
    <source>
        <strain evidence="2 3">NIT-SL11</strain>
    </source>
</reference>
<dbReference type="Proteomes" id="UP001317705">
    <property type="component" value="Chromosome"/>
</dbReference>
<feature type="compositionally biased region" description="Polar residues" evidence="1">
    <location>
        <begin position="45"/>
        <end position="64"/>
    </location>
</feature>
<gene>
    <name evidence="2" type="ORF">GURASL_25190</name>
</gene>
<organism evidence="2 3">
    <name type="scientific">Geotalea uraniireducens</name>
    <dbReference type="NCBI Taxonomy" id="351604"/>
    <lineage>
        <taxon>Bacteria</taxon>
        <taxon>Pseudomonadati</taxon>
        <taxon>Thermodesulfobacteriota</taxon>
        <taxon>Desulfuromonadia</taxon>
        <taxon>Geobacterales</taxon>
        <taxon>Geobacteraceae</taxon>
        <taxon>Geotalea</taxon>
    </lineage>
</organism>
<feature type="region of interest" description="Disordered" evidence="1">
    <location>
        <begin position="44"/>
        <end position="133"/>
    </location>
</feature>
<name>A0ABN6VWM4_9BACT</name>
<sequence length="156" mass="16615">MRQTSYSPRSFRNASVALLALAFLALPPESMAWQRKVNRTFAGGRTSSRTIAGSANSGGYTRDTTYAGPRGNTASRNAQGQWNPASKTWTKNVTATGAGGQNASRSSTTSRTDNGYNRSTTVTGREGNSATRNVQGQWDPVTKTWTKEVTTSGGAQ</sequence>
<protein>
    <recommendedName>
        <fullName evidence="4">Secreted protein</fullName>
    </recommendedName>
</protein>
<evidence type="ECO:0000256" key="1">
    <source>
        <dbReference type="SAM" id="MobiDB-lite"/>
    </source>
</evidence>
<keyword evidence="3" id="KW-1185">Reference proteome</keyword>
<evidence type="ECO:0000313" key="2">
    <source>
        <dbReference type="EMBL" id="BDV43596.1"/>
    </source>
</evidence>
<dbReference type="RefSeq" id="WP_281999723.1">
    <property type="nucleotide sequence ID" value="NZ_AP027151.1"/>
</dbReference>
<feature type="compositionally biased region" description="Polar residues" evidence="1">
    <location>
        <begin position="72"/>
        <end position="133"/>
    </location>
</feature>
<evidence type="ECO:0008006" key="4">
    <source>
        <dbReference type="Google" id="ProtNLM"/>
    </source>
</evidence>
<evidence type="ECO:0000313" key="3">
    <source>
        <dbReference type="Proteomes" id="UP001317705"/>
    </source>
</evidence>
<accession>A0ABN6VWM4</accession>
<proteinExistence type="predicted"/>